<dbReference type="KEGG" id="thal:A1OE_917"/>
<protein>
    <submittedName>
        <fullName evidence="1">Uncharacterized protein</fullName>
    </submittedName>
</protein>
<organism evidence="1 2">
    <name type="scientific">Candidatus Endolissoclinum faulkneri L2</name>
    <dbReference type="NCBI Taxonomy" id="1193729"/>
    <lineage>
        <taxon>Bacteria</taxon>
        <taxon>Pseudomonadati</taxon>
        <taxon>Pseudomonadota</taxon>
        <taxon>Alphaproteobacteria</taxon>
        <taxon>Rhodospirillales</taxon>
        <taxon>Rhodospirillaceae</taxon>
        <taxon>Candidatus Endolissoclinum</taxon>
    </lineage>
</organism>
<gene>
    <name evidence="1" type="ORF">A1OE_917</name>
</gene>
<proteinExistence type="predicted"/>
<accession>K7ZD20</accession>
<sequence>MNEDIMHTREGLMIFMLADLVKQLFYSLWLWQSMTKTVNLRFVEYNLFIK</sequence>
<dbReference type="AlphaFoldDB" id="K7ZD20"/>
<evidence type="ECO:0000313" key="1">
    <source>
        <dbReference type="EMBL" id="AFX99101.1"/>
    </source>
</evidence>
<dbReference type="EMBL" id="CP003539">
    <property type="protein sequence ID" value="AFX99101.1"/>
    <property type="molecule type" value="Genomic_DNA"/>
</dbReference>
<dbReference type="Proteomes" id="UP000010077">
    <property type="component" value="Chromosome"/>
</dbReference>
<name>K7ZD20_9PROT</name>
<evidence type="ECO:0000313" key="2">
    <source>
        <dbReference type="Proteomes" id="UP000010077"/>
    </source>
</evidence>
<keyword evidence="2" id="KW-1185">Reference proteome</keyword>
<reference evidence="1 2" key="1">
    <citation type="journal article" date="2012" name="Proc. Natl. Acad. Sci. U.S.A.">
        <title>Genome streamlining and chemical defense in a coral reef symbiosis.</title>
        <authorList>
            <person name="Kwan J.C."/>
            <person name="Donia M.S."/>
            <person name="Han A.W."/>
            <person name="Hirose E."/>
            <person name="Haygood M.G."/>
            <person name="Schmidt E.W."/>
        </authorList>
    </citation>
    <scope>NUCLEOTIDE SEQUENCE [LARGE SCALE GENOMIC DNA]</scope>
    <source>
        <strain evidence="1 2">L2</strain>
    </source>
</reference>
<dbReference type="HOGENOM" id="CLU_3115763_0_0_5"/>